<dbReference type="InterPro" id="IPR012337">
    <property type="entry name" value="RNaseH-like_sf"/>
</dbReference>
<dbReference type="Gene3D" id="3.30.420.10">
    <property type="entry name" value="Ribonuclease H-like superfamily/Ribonuclease H"/>
    <property type="match status" value="1"/>
</dbReference>
<organism evidence="1 2">
    <name type="scientific">Paragonimus westermani</name>
    <dbReference type="NCBI Taxonomy" id="34504"/>
    <lineage>
        <taxon>Eukaryota</taxon>
        <taxon>Metazoa</taxon>
        <taxon>Spiralia</taxon>
        <taxon>Lophotrochozoa</taxon>
        <taxon>Platyhelminthes</taxon>
        <taxon>Trematoda</taxon>
        <taxon>Digenea</taxon>
        <taxon>Plagiorchiida</taxon>
        <taxon>Troglotremata</taxon>
        <taxon>Troglotrematidae</taxon>
        <taxon>Paragonimus</taxon>
    </lineage>
</organism>
<sequence length="315" mass="34908">MSQWVRSAGIASASIDAHNTVVTTRRLVRHPQNAARLTKHWSALIRLLAANGTELQVVSPLSASVQLGSFGGEHQFLACSHLQWEAILRMDFLGRFGGVLNLKDSQISFGSCIVDLERDRSAEVCSTVDSKAKASFEIEHQTDGSSKPSPIVIRRKPFDERASGDHWKDFKPIDGVLYRVDQTGPVLITPKLEVAVVLQKIHIELGHAGQVKTDAATRQPCWWQETHACMVTQCLFCETCSAFENHTPGPRASLEPVVTEHAGQRVRVDIMCPLPVTKRGNRYISALMDYFTKWSEDVPIKRKDACIVAAAIVNE</sequence>
<accession>A0A5J4NQU3</accession>
<dbReference type="AlphaFoldDB" id="A0A5J4NQU3"/>
<proteinExistence type="predicted"/>
<dbReference type="InterPro" id="IPR050951">
    <property type="entry name" value="Retrovirus_Pol_polyprotein"/>
</dbReference>
<evidence type="ECO:0000313" key="1">
    <source>
        <dbReference type="EMBL" id="KAA3678047.1"/>
    </source>
</evidence>
<keyword evidence="2" id="KW-1185">Reference proteome</keyword>
<name>A0A5J4NQU3_9TREM</name>
<gene>
    <name evidence="1" type="ORF">DEA37_0011681</name>
</gene>
<dbReference type="Gene3D" id="1.10.340.70">
    <property type="match status" value="1"/>
</dbReference>
<reference evidence="1 2" key="1">
    <citation type="journal article" date="2019" name="Gigascience">
        <title>Whole-genome sequence of the oriental lung fluke Paragonimus westermani.</title>
        <authorList>
            <person name="Oey H."/>
            <person name="Zakrzewski M."/>
            <person name="Narain K."/>
            <person name="Devi K.R."/>
            <person name="Agatsuma T."/>
            <person name="Nawaratna S."/>
            <person name="Gobert G.N."/>
            <person name="Jones M.K."/>
            <person name="Ragan M.A."/>
            <person name="McManus D.P."/>
            <person name="Krause L."/>
        </authorList>
    </citation>
    <scope>NUCLEOTIDE SEQUENCE [LARGE SCALE GENOMIC DNA]</scope>
    <source>
        <strain evidence="1 2">IND2009</strain>
    </source>
</reference>
<dbReference type="GO" id="GO:0003676">
    <property type="term" value="F:nucleic acid binding"/>
    <property type="evidence" value="ECO:0007669"/>
    <property type="project" value="InterPro"/>
</dbReference>
<dbReference type="Proteomes" id="UP000324629">
    <property type="component" value="Unassembled WGS sequence"/>
</dbReference>
<evidence type="ECO:0008006" key="3">
    <source>
        <dbReference type="Google" id="ProtNLM"/>
    </source>
</evidence>
<dbReference type="PANTHER" id="PTHR37984">
    <property type="entry name" value="PROTEIN CBG26694"/>
    <property type="match status" value="1"/>
</dbReference>
<protein>
    <recommendedName>
        <fullName evidence="3">Integrase zinc-binding domain-containing protein</fullName>
    </recommendedName>
</protein>
<dbReference type="EMBL" id="QNGE01001242">
    <property type="protein sequence ID" value="KAA3678047.1"/>
    <property type="molecule type" value="Genomic_DNA"/>
</dbReference>
<dbReference type="PANTHER" id="PTHR37984:SF5">
    <property type="entry name" value="PROTEIN NYNRIN-LIKE"/>
    <property type="match status" value="1"/>
</dbReference>
<dbReference type="InterPro" id="IPR036397">
    <property type="entry name" value="RNaseH_sf"/>
</dbReference>
<dbReference type="SUPFAM" id="SSF53098">
    <property type="entry name" value="Ribonuclease H-like"/>
    <property type="match status" value="1"/>
</dbReference>
<evidence type="ECO:0000313" key="2">
    <source>
        <dbReference type="Proteomes" id="UP000324629"/>
    </source>
</evidence>
<comment type="caution">
    <text evidence="1">The sequence shown here is derived from an EMBL/GenBank/DDBJ whole genome shotgun (WGS) entry which is preliminary data.</text>
</comment>